<dbReference type="AlphaFoldDB" id="A0A7C1I6B1"/>
<gene>
    <name evidence="1" type="ORF">ENO04_06020</name>
</gene>
<comment type="caution">
    <text evidence="1">The sequence shown here is derived from an EMBL/GenBank/DDBJ whole genome shotgun (WGS) entry which is preliminary data.</text>
</comment>
<proteinExistence type="predicted"/>
<protein>
    <submittedName>
        <fullName evidence="1">Uncharacterized protein</fullName>
    </submittedName>
</protein>
<name>A0A7C1I6B1_9CREN</name>
<sequence>MDVLFMSRLKVYEKEPWYHFYKVLLQPPSTFDYLLVLLTPLANEQLIEAVGVQIDIELRREGSHNLTEVIRGDSFALPMVSEEIREKTTSKYDPMLEKLVNQVQDNIERFVNVYTKAIEGKITDSEVAILKTYIGDALWSEFSWFLKNQDNLNARRKAELIKKFVSIVFQRSTEAIMQVLWKRGVVLRDRNLPPTTLRLVWIPQGDNITSTGIYDVPESKAQLLSLLRAIMPGLIDFSTSVDENELVRIARLTLKLDDEYDIDTIMNLIGKLYLEPNEMQALLEELKGHGLPKKLTVYAMLSYILTKKSGHPSFIIFEGSTPVTIIYPAIKFEESTNKNGKED</sequence>
<dbReference type="EMBL" id="DSDY01000181">
    <property type="protein sequence ID" value="HDS11148.1"/>
    <property type="molecule type" value="Genomic_DNA"/>
</dbReference>
<organism evidence="1">
    <name type="scientific">Fervidicoccus fontis</name>
    <dbReference type="NCBI Taxonomy" id="683846"/>
    <lineage>
        <taxon>Archaea</taxon>
        <taxon>Thermoproteota</taxon>
        <taxon>Thermoprotei</taxon>
        <taxon>Fervidicoccales</taxon>
        <taxon>Fervidicoccaceae</taxon>
        <taxon>Fervidicoccus</taxon>
    </lineage>
</organism>
<accession>A0A7C1I6B1</accession>
<evidence type="ECO:0000313" key="1">
    <source>
        <dbReference type="EMBL" id="HDS11148.1"/>
    </source>
</evidence>
<reference evidence="1" key="1">
    <citation type="journal article" date="2020" name="mSystems">
        <title>Genome- and Community-Level Interaction Insights into Carbon Utilization and Element Cycling Functions of Hydrothermarchaeota in Hydrothermal Sediment.</title>
        <authorList>
            <person name="Zhou Z."/>
            <person name="Liu Y."/>
            <person name="Xu W."/>
            <person name="Pan J."/>
            <person name="Luo Z.H."/>
            <person name="Li M."/>
        </authorList>
    </citation>
    <scope>NUCLEOTIDE SEQUENCE [LARGE SCALE GENOMIC DNA]</scope>
    <source>
        <strain evidence="1">SpSt-123</strain>
    </source>
</reference>